<accession>A0A2U2HEY3</accession>
<protein>
    <submittedName>
        <fullName evidence="2">Uncharacterized protein</fullName>
    </submittedName>
</protein>
<dbReference type="EMBL" id="PXWF02000297">
    <property type="protein sequence ID" value="PWF42476.1"/>
    <property type="molecule type" value="Genomic_DNA"/>
</dbReference>
<keyword evidence="3" id="KW-1185">Reference proteome</keyword>
<reference evidence="2 3" key="1">
    <citation type="submission" date="2018-04" db="EMBL/GenBank/DDBJ databases">
        <title>Massilia violaceinigra sp. nov., a novel purple-pigmented bacterium isolated from Tianshan glacier, Xinjiang, China.</title>
        <authorList>
            <person name="Wang H."/>
        </authorList>
    </citation>
    <scope>NUCLEOTIDE SEQUENCE [LARGE SCALE GENOMIC DNA]</scope>
    <source>
        <strain evidence="2 3">B448-2</strain>
    </source>
</reference>
<keyword evidence="1" id="KW-1133">Transmembrane helix</keyword>
<keyword evidence="1" id="KW-0472">Membrane</keyword>
<sequence>MSVIMKRMRYLRNMEALAAIALPLLFVHDWTKPPAAALAWELRVPAMCLLSYLLLQGSWYWHLKIVAMERRQALPAYFHPLYRGFKWANTLLLAAMLVALAGAAAGGARAADLGWAGGLLAGAVLEQINYFHYQLMYDTRGAIAHLRRNARLRTPALAIDLKRAGAERAAAPA</sequence>
<keyword evidence="1" id="KW-0812">Transmembrane</keyword>
<dbReference type="AlphaFoldDB" id="A0A2U2HEY3"/>
<gene>
    <name evidence="2" type="ORF">C7C56_022905</name>
</gene>
<feature type="transmembrane region" description="Helical" evidence="1">
    <location>
        <begin position="87"/>
        <end position="107"/>
    </location>
</feature>
<evidence type="ECO:0000313" key="2">
    <source>
        <dbReference type="EMBL" id="PWF42476.1"/>
    </source>
</evidence>
<feature type="transmembrane region" description="Helical" evidence="1">
    <location>
        <begin position="113"/>
        <end position="131"/>
    </location>
</feature>
<evidence type="ECO:0000313" key="3">
    <source>
        <dbReference type="Proteomes" id="UP000241421"/>
    </source>
</evidence>
<feature type="transmembrane region" description="Helical" evidence="1">
    <location>
        <begin position="49"/>
        <end position="67"/>
    </location>
</feature>
<comment type="caution">
    <text evidence="2">The sequence shown here is derived from an EMBL/GenBank/DDBJ whole genome shotgun (WGS) entry which is preliminary data.</text>
</comment>
<evidence type="ECO:0000256" key="1">
    <source>
        <dbReference type="SAM" id="Phobius"/>
    </source>
</evidence>
<proteinExistence type="predicted"/>
<organism evidence="2 3">
    <name type="scientific">Massilia glaciei</name>
    <dbReference type="NCBI Taxonomy" id="1524097"/>
    <lineage>
        <taxon>Bacteria</taxon>
        <taxon>Pseudomonadati</taxon>
        <taxon>Pseudomonadota</taxon>
        <taxon>Betaproteobacteria</taxon>
        <taxon>Burkholderiales</taxon>
        <taxon>Oxalobacteraceae</taxon>
        <taxon>Telluria group</taxon>
        <taxon>Massilia</taxon>
    </lineage>
</organism>
<dbReference type="Proteomes" id="UP000241421">
    <property type="component" value="Unassembled WGS sequence"/>
</dbReference>
<name>A0A2U2HEY3_9BURK</name>